<keyword evidence="1" id="KW-0732">Signal</keyword>
<reference evidence="2 3" key="1">
    <citation type="submission" date="2018-08" db="EMBL/GenBank/DDBJ databases">
        <title>Henriciella mobilis sp. nov., isolated from seawater.</title>
        <authorList>
            <person name="Cheng H."/>
            <person name="Wu Y.-H."/>
            <person name="Xu X.-W."/>
            <person name="Guo L.-L."/>
        </authorList>
    </citation>
    <scope>NUCLEOTIDE SEQUENCE [LARGE SCALE GENOMIC DNA]</scope>
    <source>
        <strain evidence="2 3">CCUG66934</strain>
    </source>
</reference>
<feature type="chain" id="PRO_5017296752" evidence="1">
    <location>
        <begin position="21"/>
        <end position="181"/>
    </location>
</feature>
<dbReference type="EMBL" id="QWGB01000009">
    <property type="protein sequence ID" value="RIJ21268.1"/>
    <property type="molecule type" value="Genomic_DNA"/>
</dbReference>
<sequence>MRFKARLAPALLAASVAAGGCVSNSLEEFSSAEQTLRLEDYFLGETTAYGIFEDRFGKIRRQFKVDITGTVEGDTLTLVEEFDYSDGEQDTRTWTIEILPNGRYRGTANDVPDTAQGQAVGNAFNWTYRVDLKVGDGTWNVGFDDWMYLLQDGVLLNRAYVTRFGLRIGEVTIAFRKPGAG</sequence>
<dbReference type="InterPro" id="IPR024409">
    <property type="entry name" value="DUF3833"/>
</dbReference>
<dbReference type="PROSITE" id="PS51257">
    <property type="entry name" value="PROKAR_LIPOPROTEIN"/>
    <property type="match status" value="1"/>
</dbReference>
<evidence type="ECO:0000256" key="1">
    <source>
        <dbReference type="SAM" id="SignalP"/>
    </source>
</evidence>
<dbReference type="AlphaFoldDB" id="A0A399QQZ5"/>
<accession>A0A399QQZ5</accession>
<protein>
    <submittedName>
        <fullName evidence="2">DUF3833 domain-containing protein</fullName>
    </submittedName>
</protein>
<gene>
    <name evidence="2" type="ORF">D1224_13175</name>
</gene>
<dbReference type="RefSeq" id="WP_119380420.1">
    <property type="nucleotide sequence ID" value="NZ_QWGB01000009.1"/>
</dbReference>
<organism evidence="2 3">
    <name type="scientific">Henriciella barbarensis</name>
    <dbReference type="NCBI Taxonomy" id="86342"/>
    <lineage>
        <taxon>Bacteria</taxon>
        <taxon>Pseudomonadati</taxon>
        <taxon>Pseudomonadota</taxon>
        <taxon>Alphaproteobacteria</taxon>
        <taxon>Hyphomonadales</taxon>
        <taxon>Hyphomonadaceae</taxon>
        <taxon>Henriciella</taxon>
    </lineage>
</organism>
<evidence type="ECO:0000313" key="3">
    <source>
        <dbReference type="Proteomes" id="UP000265431"/>
    </source>
</evidence>
<keyword evidence="3" id="KW-1185">Reference proteome</keyword>
<proteinExistence type="predicted"/>
<dbReference type="Pfam" id="PF12915">
    <property type="entry name" value="DUF3833"/>
    <property type="match status" value="1"/>
</dbReference>
<dbReference type="OrthoDB" id="5296954at2"/>
<name>A0A399QQZ5_9PROT</name>
<dbReference type="Proteomes" id="UP000265431">
    <property type="component" value="Unassembled WGS sequence"/>
</dbReference>
<evidence type="ECO:0000313" key="2">
    <source>
        <dbReference type="EMBL" id="RIJ21268.1"/>
    </source>
</evidence>
<comment type="caution">
    <text evidence="2">The sequence shown here is derived from an EMBL/GenBank/DDBJ whole genome shotgun (WGS) entry which is preliminary data.</text>
</comment>
<feature type="signal peptide" evidence="1">
    <location>
        <begin position="1"/>
        <end position="20"/>
    </location>
</feature>